<comment type="caution">
    <text evidence="1">The sequence shown here is derived from an EMBL/GenBank/DDBJ whole genome shotgun (WGS) entry which is preliminary data.</text>
</comment>
<name>A0A9W4VW64_9GAMM</name>
<sequence length="110" mass="12593">MILVGSQVVQSIQNSHKRTKKLLKNFQLETILHTPGHLPLERIDVWFQDEARFGQQNPTTRIWAETGTRPRVIKQQQFEYGYLFGAVCPATGQTEALVVTSNAKMIHFNN</sequence>
<reference evidence="1" key="1">
    <citation type="submission" date="2022-07" db="EMBL/GenBank/DDBJ databases">
        <authorList>
            <person name="Criscuolo A."/>
        </authorList>
    </citation>
    <scope>NUCLEOTIDE SEQUENCE</scope>
    <source>
        <strain evidence="1">CIP111854</strain>
    </source>
</reference>
<accession>A0A9W4VW64</accession>
<evidence type="ECO:0008006" key="3">
    <source>
        <dbReference type="Google" id="ProtNLM"/>
    </source>
</evidence>
<gene>
    <name evidence="1" type="ORF">PSECIP111854_04025</name>
</gene>
<evidence type="ECO:0000313" key="2">
    <source>
        <dbReference type="Proteomes" id="UP001152467"/>
    </source>
</evidence>
<dbReference type="AlphaFoldDB" id="A0A9W4VW64"/>
<keyword evidence="2" id="KW-1185">Reference proteome</keyword>
<organism evidence="1 2">
    <name type="scientific">Pseudoalteromonas holothuriae</name>
    <dbReference type="NCBI Taxonomy" id="2963714"/>
    <lineage>
        <taxon>Bacteria</taxon>
        <taxon>Pseudomonadati</taxon>
        <taxon>Pseudomonadota</taxon>
        <taxon>Gammaproteobacteria</taxon>
        <taxon>Alteromonadales</taxon>
        <taxon>Pseudoalteromonadaceae</taxon>
        <taxon>Pseudoalteromonas</taxon>
    </lineage>
</organism>
<proteinExistence type="predicted"/>
<protein>
    <recommendedName>
        <fullName evidence="3">Tc1-like transposase DDE domain-containing protein</fullName>
    </recommendedName>
</protein>
<dbReference type="Proteomes" id="UP001152467">
    <property type="component" value="Unassembled WGS sequence"/>
</dbReference>
<evidence type="ECO:0000313" key="1">
    <source>
        <dbReference type="EMBL" id="CAH9067108.1"/>
    </source>
</evidence>
<dbReference type="EMBL" id="CAMAPC010000029">
    <property type="protein sequence ID" value="CAH9067108.1"/>
    <property type="molecule type" value="Genomic_DNA"/>
</dbReference>